<comment type="catalytic activity">
    <reaction evidence="4">
        <text>N(6)-malonyl-L-lysyl-[protein] + NAD(+) + H2O = 2''-O-malonyl-ADP-D-ribose + nicotinamide + L-lysyl-[protein]</text>
        <dbReference type="Rhea" id="RHEA:47672"/>
        <dbReference type="Rhea" id="RHEA-COMP:9752"/>
        <dbReference type="Rhea" id="RHEA-COMP:11878"/>
        <dbReference type="ChEBI" id="CHEBI:15377"/>
        <dbReference type="ChEBI" id="CHEBI:17154"/>
        <dbReference type="ChEBI" id="CHEBI:29969"/>
        <dbReference type="ChEBI" id="CHEBI:57540"/>
        <dbReference type="ChEBI" id="CHEBI:87831"/>
        <dbReference type="ChEBI" id="CHEBI:87833"/>
    </reaction>
</comment>
<dbReference type="InterPro" id="IPR050134">
    <property type="entry name" value="NAD-dep_sirtuin_deacylases"/>
</dbReference>
<feature type="binding site" evidence="4">
    <location>
        <begin position="29"/>
        <end position="48"/>
    </location>
    <ligand>
        <name>NAD(+)</name>
        <dbReference type="ChEBI" id="CHEBI:57540"/>
    </ligand>
</feature>
<dbReference type="PANTHER" id="PTHR11085">
    <property type="entry name" value="NAD-DEPENDENT PROTEIN DEACYLASE SIRTUIN-5, MITOCHONDRIAL-RELATED"/>
    <property type="match status" value="1"/>
</dbReference>
<reference evidence="7" key="1">
    <citation type="submission" date="2023-11" db="EMBL/GenBank/DDBJ databases">
        <authorList>
            <person name="Alioto T."/>
            <person name="Alioto T."/>
            <person name="Gomez Garrido J."/>
        </authorList>
    </citation>
    <scope>NUCLEOTIDE SEQUENCE</scope>
</reference>
<keyword evidence="2 4" id="KW-0808">Transferase</keyword>
<gene>
    <name evidence="7" type="ORF">LECACI_7A003389</name>
</gene>
<evidence type="ECO:0000313" key="7">
    <source>
        <dbReference type="EMBL" id="CAK3958461.1"/>
    </source>
</evidence>
<dbReference type="InterPro" id="IPR027546">
    <property type="entry name" value="Sirtuin_class_III"/>
</dbReference>
<feature type="binding site" evidence="5">
    <location>
        <position position="203"/>
    </location>
    <ligand>
        <name>Zn(2+)</name>
        <dbReference type="ChEBI" id="CHEBI:29105"/>
    </ligand>
</feature>
<dbReference type="InterPro" id="IPR003000">
    <property type="entry name" value="Sirtuin"/>
</dbReference>
<comment type="catalytic activity">
    <reaction evidence="4">
        <text>N(6)-glutaryl-L-lysyl-[protein] + NAD(+) + H2O = 2''-O-glutaryl-ADP-D-ribose + nicotinamide + L-lysyl-[protein]</text>
        <dbReference type="Rhea" id="RHEA:47664"/>
        <dbReference type="Rhea" id="RHEA-COMP:9752"/>
        <dbReference type="Rhea" id="RHEA-COMP:11875"/>
        <dbReference type="ChEBI" id="CHEBI:15377"/>
        <dbReference type="ChEBI" id="CHEBI:17154"/>
        <dbReference type="ChEBI" id="CHEBI:29969"/>
        <dbReference type="ChEBI" id="CHEBI:57540"/>
        <dbReference type="ChEBI" id="CHEBI:87828"/>
        <dbReference type="ChEBI" id="CHEBI:87829"/>
    </reaction>
</comment>
<evidence type="ECO:0000256" key="1">
    <source>
        <dbReference type="ARBA" id="ARBA00006924"/>
    </source>
</evidence>
<feature type="binding site" evidence="4">
    <location>
        <begin position="247"/>
        <end position="249"/>
    </location>
    <ligand>
        <name>NAD(+)</name>
        <dbReference type="ChEBI" id="CHEBI:57540"/>
    </ligand>
</feature>
<dbReference type="InterPro" id="IPR029035">
    <property type="entry name" value="DHS-like_NAD/FAD-binding_dom"/>
</dbReference>
<dbReference type="PANTHER" id="PTHR11085:SF10">
    <property type="entry name" value="NAD-DEPENDENT PROTEIN DEACYLASE SIRTUIN-5, MITOCHONDRIAL-RELATED"/>
    <property type="match status" value="1"/>
</dbReference>
<comment type="cofactor">
    <cofactor evidence="4">
        <name>Zn(2+)</name>
        <dbReference type="ChEBI" id="CHEBI:29105"/>
    </cofactor>
    <text evidence="4">Binds 1 zinc ion per subunit.</text>
</comment>
<keyword evidence="4 5" id="KW-0479">Metal-binding</keyword>
<protein>
    <recommendedName>
        <fullName evidence="4">NAD-dependent protein deacylase</fullName>
        <ecNumber evidence="4">2.3.1.-</ecNumber>
    </recommendedName>
    <alternativeName>
        <fullName evidence="4">Regulatory protein SIR2 homolog 5</fullName>
    </alternativeName>
</protein>
<feature type="binding site" evidence="5">
    <location>
        <position position="140"/>
    </location>
    <ligand>
        <name>Zn(2+)</name>
        <dbReference type="ChEBI" id="CHEBI:29105"/>
    </ligand>
</feature>
<evidence type="ECO:0000313" key="8">
    <source>
        <dbReference type="Proteomes" id="UP001296104"/>
    </source>
</evidence>
<dbReference type="InterPro" id="IPR026590">
    <property type="entry name" value="Ssirtuin_cat_dom"/>
</dbReference>
<dbReference type="SUPFAM" id="SSF52467">
    <property type="entry name" value="DHS-like NAD/FAD-binding domain"/>
    <property type="match status" value="1"/>
</dbReference>
<dbReference type="GO" id="GO:0005634">
    <property type="term" value="C:nucleus"/>
    <property type="evidence" value="ECO:0007669"/>
    <property type="project" value="TreeGrafter"/>
</dbReference>
<feature type="binding site" evidence="4">
    <location>
        <position position="295"/>
    </location>
    <ligand>
        <name>NAD(+)</name>
        <dbReference type="ChEBI" id="CHEBI:57540"/>
    </ligand>
</feature>
<feature type="binding site" evidence="4">
    <location>
        <begin position="107"/>
        <end position="110"/>
    </location>
    <ligand>
        <name>NAD(+)</name>
        <dbReference type="ChEBI" id="CHEBI:57540"/>
    </ligand>
</feature>
<dbReference type="GO" id="GO:0070403">
    <property type="term" value="F:NAD+ binding"/>
    <property type="evidence" value="ECO:0007669"/>
    <property type="project" value="UniProtKB-UniRule"/>
</dbReference>
<name>A0AAI8YWQ1_9PEZI</name>
<keyword evidence="4" id="KW-0496">Mitochondrion</keyword>
<proteinExistence type="inferred from homology"/>
<dbReference type="HAMAP" id="MF_01121">
    <property type="entry name" value="Sirtuin_ClassIII"/>
    <property type="match status" value="1"/>
</dbReference>
<comment type="similarity">
    <text evidence="1">Belongs to the sirtuin family. Class I subfamily.</text>
</comment>
<evidence type="ECO:0000256" key="2">
    <source>
        <dbReference type="ARBA" id="ARBA00022679"/>
    </source>
</evidence>
<evidence type="ECO:0000256" key="3">
    <source>
        <dbReference type="ARBA" id="ARBA00023027"/>
    </source>
</evidence>
<feature type="binding site" evidence="4 5">
    <location>
        <position position="135"/>
    </location>
    <ligand>
        <name>Zn(2+)</name>
        <dbReference type="ChEBI" id="CHEBI:29105"/>
    </ligand>
</feature>
<dbReference type="GO" id="GO:0036055">
    <property type="term" value="F:protein-succinyllysine desuccinylase activity"/>
    <property type="evidence" value="ECO:0007669"/>
    <property type="project" value="UniProtKB-UniRule"/>
</dbReference>
<dbReference type="AlphaFoldDB" id="A0AAI8YWQ1"/>
<comment type="caution">
    <text evidence="4">Lacks conserved residue(s) required for the propagation of feature annotation.</text>
</comment>
<accession>A0AAI8YWQ1</accession>
<comment type="subcellular location">
    <subcellularLocation>
        <location evidence="4">Mitochondrion</location>
    </subcellularLocation>
</comment>
<feature type="active site" description="Proton acceptor" evidence="4 5">
    <location>
        <position position="127"/>
    </location>
</feature>
<keyword evidence="8" id="KW-1185">Reference proteome</keyword>
<dbReference type="GO" id="GO:0036054">
    <property type="term" value="F:protein-malonyllysine demalonylase activity"/>
    <property type="evidence" value="ECO:0007669"/>
    <property type="project" value="UniProtKB-UniRule"/>
</dbReference>
<sequence>MATASNMKEDLTAFHDHLNKSNRIVALLGAGISASSGLATFRGAGGLWRNHDATSIATPEAFEEDPALVWRFYSYRRHKALQAEPNPAHYALAELARRKPRFLTLSQNVDGLSPRAGHPPEQLKLLHGSLFQVRCHNPKCDYQEDNYEDPIVPALAIPTDGKDPTTREALEEAQTAKKQGTELDISDASVPIEKITTSQLPHCPKCENRLLRPNVVWFGENLPRKTIEEVDEYMDQREGIDLIMVIGTSAKVYPAAGYSEEARDKGASVCVINMDPNDRPPGGWKQGDWFFQGDAAELVPKLLEPVIGTLRLPSKSMV</sequence>
<dbReference type="Pfam" id="PF02146">
    <property type="entry name" value="SIR2"/>
    <property type="match status" value="1"/>
</dbReference>
<comment type="similarity">
    <text evidence="4">Belongs to the sirtuin family. Class III subfamily.</text>
</comment>
<dbReference type="Gene3D" id="3.40.50.1220">
    <property type="entry name" value="TPP-binding domain"/>
    <property type="match status" value="1"/>
</dbReference>
<dbReference type="PROSITE" id="PS50305">
    <property type="entry name" value="SIRTUIN"/>
    <property type="match status" value="1"/>
</dbReference>
<organism evidence="7 8">
    <name type="scientific">Lecanosticta acicola</name>
    <dbReference type="NCBI Taxonomy" id="111012"/>
    <lineage>
        <taxon>Eukaryota</taxon>
        <taxon>Fungi</taxon>
        <taxon>Dikarya</taxon>
        <taxon>Ascomycota</taxon>
        <taxon>Pezizomycotina</taxon>
        <taxon>Dothideomycetes</taxon>
        <taxon>Dothideomycetidae</taxon>
        <taxon>Mycosphaerellales</taxon>
        <taxon>Mycosphaerellaceae</taxon>
        <taxon>Lecanosticta</taxon>
    </lineage>
</organism>
<keyword evidence="4 5" id="KW-0862">Zinc</keyword>
<feature type="binding site" evidence="4">
    <location>
        <begin position="277"/>
        <end position="279"/>
    </location>
    <ligand>
        <name>NAD(+)</name>
        <dbReference type="ChEBI" id="CHEBI:57540"/>
    </ligand>
</feature>
<comment type="caution">
    <text evidence="7">The sequence shown here is derived from an EMBL/GenBank/DDBJ whole genome shotgun (WGS) entry which is preliminary data.</text>
</comment>
<evidence type="ECO:0000259" key="6">
    <source>
        <dbReference type="PROSITE" id="PS50305"/>
    </source>
</evidence>
<keyword evidence="3 4" id="KW-0520">NAD</keyword>
<dbReference type="CDD" id="cd01412">
    <property type="entry name" value="SIRT5_Af1_CobB"/>
    <property type="match status" value="1"/>
</dbReference>
<comment type="catalytic activity">
    <reaction evidence="4">
        <text>N(6)-succinyl-L-lysyl-[protein] + NAD(+) + H2O = 2''-O-succinyl-ADP-D-ribose + nicotinamide + L-lysyl-[protein]</text>
        <dbReference type="Rhea" id="RHEA:47668"/>
        <dbReference type="Rhea" id="RHEA-COMP:9752"/>
        <dbReference type="Rhea" id="RHEA-COMP:11877"/>
        <dbReference type="ChEBI" id="CHEBI:15377"/>
        <dbReference type="ChEBI" id="CHEBI:17154"/>
        <dbReference type="ChEBI" id="CHEBI:29969"/>
        <dbReference type="ChEBI" id="CHEBI:57540"/>
        <dbReference type="ChEBI" id="CHEBI:87830"/>
        <dbReference type="ChEBI" id="CHEBI:87832"/>
    </reaction>
</comment>
<dbReference type="EMBL" id="CAVMBE010000016">
    <property type="protein sequence ID" value="CAK3958461.1"/>
    <property type="molecule type" value="Genomic_DNA"/>
</dbReference>
<feature type="domain" description="Deacetylase sirtuin-type" evidence="6">
    <location>
        <begin position="4"/>
        <end position="315"/>
    </location>
</feature>
<evidence type="ECO:0000256" key="5">
    <source>
        <dbReference type="PROSITE-ProRule" id="PRU00236"/>
    </source>
</evidence>
<dbReference type="GO" id="GO:0017136">
    <property type="term" value="F:histone deacetylase activity, NAD-dependent"/>
    <property type="evidence" value="ECO:0007669"/>
    <property type="project" value="TreeGrafter"/>
</dbReference>
<dbReference type="EC" id="2.3.1.-" evidence="4"/>
<comment type="function">
    <text evidence="4">NAD-dependent lysine demalonylase, desuccinylase and deglutarylase that specifically removes malonyl, succinyl and glutaryl groups on target proteins. Has weak NAD-dependent protein deacetylase activity; however this activity may not be physiologically relevant in vivo.</text>
</comment>
<dbReference type="InterPro" id="IPR026591">
    <property type="entry name" value="Sirtuin_cat_small_dom_sf"/>
</dbReference>
<dbReference type="Proteomes" id="UP001296104">
    <property type="component" value="Unassembled WGS sequence"/>
</dbReference>
<dbReference type="GO" id="GO:0005739">
    <property type="term" value="C:mitochondrion"/>
    <property type="evidence" value="ECO:0007669"/>
    <property type="project" value="UniProtKB-SubCell"/>
</dbReference>
<comment type="domain">
    <text evidence="4">In contrast to class I sirtuins, class III sirtuins have only weak deacetylase activity. Difference in substrate specificity is probably due to a larger hydrophobic pocket with 2 residues (Tyr-73 and Arg-76) that bind to malonylated and succinylated substrates and define the specificity.</text>
</comment>
<feature type="binding site" evidence="4">
    <location>
        <position position="73"/>
    </location>
    <ligand>
        <name>substrate</name>
    </ligand>
</feature>
<feature type="binding site" evidence="4">
    <location>
        <position position="76"/>
    </location>
    <ligand>
        <name>substrate</name>
    </ligand>
</feature>
<dbReference type="GO" id="GO:0008270">
    <property type="term" value="F:zinc ion binding"/>
    <property type="evidence" value="ECO:0007669"/>
    <property type="project" value="UniProtKB-UniRule"/>
</dbReference>
<feature type="binding site" evidence="4 5">
    <location>
        <position position="206"/>
    </location>
    <ligand>
        <name>Zn(2+)</name>
        <dbReference type="ChEBI" id="CHEBI:29105"/>
    </ligand>
</feature>
<evidence type="ECO:0000256" key="4">
    <source>
        <dbReference type="HAMAP-Rule" id="MF_03160"/>
    </source>
</evidence>
<dbReference type="Gene3D" id="3.30.1600.10">
    <property type="entry name" value="SIR2/SIRT2 'Small Domain"/>
    <property type="match status" value="1"/>
</dbReference>